<comment type="caution">
    <text evidence="2">The sequence shown here is derived from an EMBL/GenBank/DDBJ whole genome shotgun (WGS) entry which is preliminary data.</text>
</comment>
<dbReference type="Proteomes" id="UP001596378">
    <property type="component" value="Unassembled WGS sequence"/>
</dbReference>
<dbReference type="InterPro" id="IPR020076">
    <property type="entry name" value="DUF2768"/>
</dbReference>
<keyword evidence="1" id="KW-0812">Transmembrane</keyword>
<reference evidence="3" key="1">
    <citation type="journal article" date="2019" name="Int. J. Syst. Evol. Microbiol.">
        <title>The Global Catalogue of Microorganisms (GCM) 10K type strain sequencing project: providing services to taxonomists for standard genome sequencing and annotation.</title>
        <authorList>
            <consortium name="The Broad Institute Genomics Platform"/>
            <consortium name="The Broad Institute Genome Sequencing Center for Infectious Disease"/>
            <person name="Wu L."/>
            <person name="Ma J."/>
        </authorList>
    </citation>
    <scope>NUCLEOTIDE SEQUENCE [LARGE SCALE GENOMIC DNA]</scope>
    <source>
        <strain evidence="3">KCTC 12907</strain>
    </source>
</reference>
<feature type="transmembrane region" description="Helical" evidence="1">
    <location>
        <begin position="20"/>
        <end position="40"/>
    </location>
</feature>
<keyword evidence="1" id="KW-1133">Transmembrane helix</keyword>
<evidence type="ECO:0000313" key="2">
    <source>
        <dbReference type="EMBL" id="MFC7147295.1"/>
    </source>
</evidence>
<keyword evidence="1" id="KW-0472">Membrane</keyword>
<proteinExistence type="predicted"/>
<organism evidence="2 3">
    <name type="scientific">Cohnella cellulosilytica</name>
    <dbReference type="NCBI Taxonomy" id="986710"/>
    <lineage>
        <taxon>Bacteria</taxon>
        <taxon>Bacillati</taxon>
        <taxon>Bacillota</taxon>
        <taxon>Bacilli</taxon>
        <taxon>Bacillales</taxon>
        <taxon>Paenibacillaceae</taxon>
        <taxon>Cohnella</taxon>
    </lineage>
</organism>
<evidence type="ECO:0000313" key="3">
    <source>
        <dbReference type="Proteomes" id="UP001596378"/>
    </source>
</evidence>
<sequence length="72" mass="7819">MVLAMLQTYAAAKLDPMGKMWMSFVGIGLMVIAALIITYARSKTKGWVRLVLTLVAVVVLIYGMICGLISIV</sequence>
<dbReference type="Pfam" id="PF10966">
    <property type="entry name" value="DUF2768"/>
    <property type="match status" value="1"/>
</dbReference>
<evidence type="ECO:0000256" key="1">
    <source>
        <dbReference type="SAM" id="Phobius"/>
    </source>
</evidence>
<gene>
    <name evidence="2" type="ORF">ACFQMJ_02010</name>
</gene>
<accession>A0ABW2F8I1</accession>
<feature type="transmembrane region" description="Helical" evidence="1">
    <location>
        <begin position="47"/>
        <end position="71"/>
    </location>
</feature>
<dbReference type="EMBL" id="JBHTAI010000001">
    <property type="protein sequence ID" value="MFC7147295.1"/>
    <property type="molecule type" value="Genomic_DNA"/>
</dbReference>
<dbReference type="RefSeq" id="WP_378050572.1">
    <property type="nucleotide sequence ID" value="NZ_JBHMDN010000028.1"/>
</dbReference>
<keyword evidence="3" id="KW-1185">Reference proteome</keyword>
<name>A0ABW2F8I1_9BACL</name>
<protein>
    <submittedName>
        <fullName evidence="2">DUF2768 family protein</fullName>
    </submittedName>
</protein>